<keyword evidence="7" id="KW-0067">ATP-binding</keyword>
<dbReference type="InterPro" id="IPR016032">
    <property type="entry name" value="Sig_transdc_resp-reg_C-effctor"/>
</dbReference>
<sequence length="364" mass="39907">CKLDQVPEECVCGWGGRKMNTTRDHLGGLGVSARRMYIPRILENVLVGSTNIVIPDDLAAGSDGFPLRVFPVSTEVRTVASTAEYQSLMGEKLSEREGEAMEWLKQGKSNWEIARLMEITEDTVKYHIKGIMRKLNVVNRVQAVARVMELEKQRLAKAMETERSEINHRIKNSLSILASLVALKRARQKTKGAKEALADIECRFATIAELYSVLKLDARGELVHAPVFFHQIVSLVKEGFIDNANHVRMNVRCVDVELHPRDAFACGLIINELLSNCLKHAFTDGGGGRIDVSLERDGSSGLSLCVRDNGKGFNSHTDKGAPSGLKLVDVLAKQLGGSMIISSGDQKGAEVRVQFPGSQGTARA</sequence>
<keyword evidence="6" id="KW-0418">Kinase</keyword>
<dbReference type="Pfam" id="PF07568">
    <property type="entry name" value="HisKA_2"/>
    <property type="match status" value="1"/>
</dbReference>
<dbReference type="AlphaFoldDB" id="A0A0F9BZ19"/>
<dbReference type="PROSITE" id="PS50043">
    <property type="entry name" value="HTH_LUXR_2"/>
    <property type="match status" value="1"/>
</dbReference>
<dbReference type="GO" id="GO:0003677">
    <property type="term" value="F:DNA binding"/>
    <property type="evidence" value="ECO:0007669"/>
    <property type="project" value="InterPro"/>
</dbReference>
<dbReference type="GO" id="GO:0005524">
    <property type="term" value="F:ATP binding"/>
    <property type="evidence" value="ECO:0007669"/>
    <property type="project" value="UniProtKB-KW"/>
</dbReference>
<organism evidence="10">
    <name type="scientific">marine sediment metagenome</name>
    <dbReference type="NCBI Taxonomy" id="412755"/>
    <lineage>
        <taxon>unclassified sequences</taxon>
        <taxon>metagenomes</taxon>
        <taxon>ecological metagenomes</taxon>
    </lineage>
</organism>
<dbReference type="InterPro" id="IPR036388">
    <property type="entry name" value="WH-like_DNA-bd_sf"/>
</dbReference>
<dbReference type="InterPro" id="IPR005467">
    <property type="entry name" value="His_kinase_dom"/>
</dbReference>
<accession>A0A0F9BZ19</accession>
<evidence type="ECO:0000313" key="10">
    <source>
        <dbReference type="EMBL" id="KKK95594.1"/>
    </source>
</evidence>
<dbReference type="InterPro" id="IPR036890">
    <property type="entry name" value="HATPase_C_sf"/>
</dbReference>
<dbReference type="SUPFAM" id="SSF55874">
    <property type="entry name" value="ATPase domain of HSP90 chaperone/DNA topoisomerase II/histidine kinase"/>
    <property type="match status" value="1"/>
</dbReference>
<dbReference type="SUPFAM" id="SSF46894">
    <property type="entry name" value="C-terminal effector domain of the bipartite response regulators"/>
    <property type="match status" value="1"/>
</dbReference>
<evidence type="ECO:0000256" key="2">
    <source>
        <dbReference type="ARBA" id="ARBA00012438"/>
    </source>
</evidence>
<dbReference type="GO" id="GO:0006355">
    <property type="term" value="P:regulation of DNA-templated transcription"/>
    <property type="evidence" value="ECO:0007669"/>
    <property type="project" value="InterPro"/>
</dbReference>
<protein>
    <recommendedName>
        <fullName evidence="2">histidine kinase</fullName>
        <ecNumber evidence="2">2.7.13.3</ecNumber>
    </recommendedName>
</protein>
<dbReference type="GO" id="GO:0004673">
    <property type="term" value="F:protein histidine kinase activity"/>
    <property type="evidence" value="ECO:0007669"/>
    <property type="project" value="UniProtKB-EC"/>
</dbReference>
<dbReference type="PANTHER" id="PTHR41523:SF8">
    <property type="entry name" value="ETHYLENE RESPONSE SENSOR PROTEIN"/>
    <property type="match status" value="1"/>
</dbReference>
<dbReference type="Gene3D" id="1.10.10.10">
    <property type="entry name" value="Winged helix-like DNA-binding domain superfamily/Winged helix DNA-binding domain"/>
    <property type="match status" value="1"/>
</dbReference>
<dbReference type="PANTHER" id="PTHR41523">
    <property type="entry name" value="TWO-COMPONENT SYSTEM SENSOR PROTEIN"/>
    <property type="match status" value="1"/>
</dbReference>
<gene>
    <name evidence="10" type="ORF">LCGC14_2671220</name>
</gene>
<dbReference type="Pfam" id="PF02518">
    <property type="entry name" value="HATPase_c"/>
    <property type="match status" value="1"/>
</dbReference>
<evidence type="ECO:0000256" key="1">
    <source>
        <dbReference type="ARBA" id="ARBA00000085"/>
    </source>
</evidence>
<dbReference type="Pfam" id="PF00196">
    <property type="entry name" value="GerE"/>
    <property type="match status" value="1"/>
</dbReference>
<dbReference type="PRINTS" id="PR00038">
    <property type="entry name" value="HTHLUXR"/>
</dbReference>
<keyword evidence="4" id="KW-0808">Transferase</keyword>
<dbReference type="EMBL" id="LAZR01046842">
    <property type="protein sequence ID" value="KKK95594.1"/>
    <property type="molecule type" value="Genomic_DNA"/>
</dbReference>
<dbReference type="CDD" id="cd06170">
    <property type="entry name" value="LuxR_C_like"/>
    <property type="match status" value="1"/>
</dbReference>
<feature type="domain" description="HTH luxR-type" evidence="8">
    <location>
        <begin position="84"/>
        <end position="151"/>
    </location>
</feature>
<feature type="non-terminal residue" evidence="10">
    <location>
        <position position="1"/>
    </location>
</feature>
<evidence type="ECO:0000256" key="5">
    <source>
        <dbReference type="ARBA" id="ARBA00022741"/>
    </source>
</evidence>
<dbReference type="SMART" id="SM00421">
    <property type="entry name" value="HTH_LUXR"/>
    <property type="match status" value="1"/>
</dbReference>
<evidence type="ECO:0000259" key="9">
    <source>
        <dbReference type="PROSITE" id="PS50109"/>
    </source>
</evidence>
<evidence type="ECO:0000256" key="3">
    <source>
        <dbReference type="ARBA" id="ARBA00022553"/>
    </source>
</evidence>
<name>A0A0F9BZ19_9ZZZZ</name>
<keyword evidence="5" id="KW-0547">Nucleotide-binding</keyword>
<dbReference type="InterPro" id="IPR000792">
    <property type="entry name" value="Tscrpt_reg_LuxR_C"/>
</dbReference>
<evidence type="ECO:0000256" key="6">
    <source>
        <dbReference type="ARBA" id="ARBA00022777"/>
    </source>
</evidence>
<comment type="catalytic activity">
    <reaction evidence="1">
        <text>ATP + protein L-histidine = ADP + protein N-phospho-L-histidine.</text>
        <dbReference type="EC" id="2.7.13.3"/>
    </reaction>
</comment>
<dbReference type="InterPro" id="IPR003594">
    <property type="entry name" value="HATPase_dom"/>
</dbReference>
<dbReference type="Gene3D" id="3.30.565.10">
    <property type="entry name" value="Histidine kinase-like ATPase, C-terminal domain"/>
    <property type="match status" value="1"/>
</dbReference>
<keyword evidence="3" id="KW-0597">Phosphoprotein</keyword>
<proteinExistence type="predicted"/>
<evidence type="ECO:0000256" key="7">
    <source>
        <dbReference type="ARBA" id="ARBA00022840"/>
    </source>
</evidence>
<dbReference type="PROSITE" id="PS50109">
    <property type="entry name" value="HIS_KIN"/>
    <property type="match status" value="1"/>
</dbReference>
<feature type="domain" description="Histidine kinase" evidence="9">
    <location>
        <begin position="165"/>
        <end position="359"/>
    </location>
</feature>
<reference evidence="10" key="1">
    <citation type="journal article" date="2015" name="Nature">
        <title>Complex archaea that bridge the gap between prokaryotes and eukaryotes.</title>
        <authorList>
            <person name="Spang A."/>
            <person name="Saw J.H."/>
            <person name="Jorgensen S.L."/>
            <person name="Zaremba-Niedzwiedzka K."/>
            <person name="Martijn J."/>
            <person name="Lind A.E."/>
            <person name="van Eijk R."/>
            <person name="Schleper C."/>
            <person name="Guy L."/>
            <person name="Ettema T.J."/>
        </authorList>
    </citation>
    <scope>NUCLEOTIDE SEQUENCE</scope>
</reference>
<evidence type="ECO:0000256" key="4">
    <source>
        <dbReference type="ARBA" id="ARBA00022679"/>
    </source>
</evidence>
<dbReference type="InterPro" id="IPR011495">
    <property type="entry name" value="Sig_transdc_His_kin_sub2_dim/P"/>
</dbReference>
<dbReference type="EC" id="2.7.13.3" evidence="2"/>
<dbReference type="SMART" id="SM00387">
    <property type="entry name" value="HATPase_c"/>
    <property type="match status" value="1"/>
</dbReference>
<evidence type="ECO:0000259" key="8">
    <source>
        <dbReference type="PROSITE" id="PS50043"/>
    </source>
</evidence>
<comment type="caution">
    <text evidence="10">The sequence shown here is derived from an EMBL/GenBank/DDBJ whole genome shotgun (WGS) entry which is preliminary data.</text>
</comment>